<dbReference type="GO" id="GO:0008168">
    <property type="term" value="F:methyltransferase activity"/>
    <property type="evidence" value="ECO:0007669"/>
    <property type="project" value="UniProtKB-KW"/>
</dbReference>
<reference evidence="5 6" key="1">
    <citation type="submission" date="2023-04" db="EMBL/GenBank/DDBJ databases">
        <title>Complete genome sequence of Alisedimentitalea scapharcae.</title>
        <authorList>
            <person name="Rong J.-C."/>
            <person name="Yi M.-L."/>
            <person name="Zhao Q."/>
        </authorList>
    </citation>
    <scope>NUCLEOTIDE SEQUENCE [LARGE SCALE GENOMIC DNA]</scope>
    <source>
        <strain evidence="5 6">KCTC 42119</strain>
    </source>
</reference>
<feature type="compositionally biased region" description="Basic and acidic residues" evidence="3">
    <location>
        <begin position="265"/>
        <end position="279"/>
    </location>
</feature>
<proteinExistence type="predicted"/>
<sequence>MTQAPNQTPNQAPLFDRTALIAHRARIRPDALFLHQTALDEVQDRLSMVNRIFTTPAIVTPVPDFWAPGFPNATIVPDDDVLDLEPSSYDLVIHAMGLHWANDPVGQLIQCRRALKEDGLLLVVALGGQTLHQLRAVLAEAETRVSGGLSPRVAPMAEIRDLGGLLQRAGVNLPVADVVPLTAEYRDIWHLMHDLRHMGETNAMSARLRKPTTRTLFDEANRLYFEHFATAKGRIPAMFEVICLTGWSPSDSQPKPLRPGSAKSRLADALKVPETKLPD</sequence>
<feature type="domain" description="Methyltransferase type 11" evidence="4">
    <location>
        <begin position="82"/>
        <end position="122"/>
    </location>
</feature>
<name>A0ABZ2XT25_9RHOB</name>
<dbReference type="PANTHER" id="PTHR13090:SF1">
    <property type="entry name" value="ARGININE-HYDROXYLASE NDUFAF5, MITOCHONDRIAL"/>
    <property type="match status" value="1"/>
</dbReference>
<evidence type="ECO:0000256" key="2">
    <source>
        <dbReference type="ARBA" id="ARBA00022679"/>
    </source>
</evidence>
<accession>A0ABZ2XT25</accession>
<dbReference type="Gene3D" id="3.40.50.150">
    <property type="entry name" value="Vaccinia Virus protein VP39"/>
    <property type="match status" value="1"/>
</dbReference>
<protein>
    <submittedName>
        <fullName evidence="5">Methyltransferase domain-containing protein</fullName>
    </submittedName>
</protein>
<keyword evidence="2" id="KW-0808">Transferase</keyword>
<evidence type="ECO:0000256" key="1">
    <source>
        <dbReference type="ARBA" id="ARBA00022603"/>
    </source>
</evidence>
<evidence type="ECO:0000313" key="6">
    <source>
        <dbReference type="Proteomes" id="UP001623232"/>
    </source>
</evidence>
<dbReference type="EMBL" id="CP123584">
    <property type="protein sequence ID" value="WZK89255.1"/>
    <property type="molecule type" value="Genomic_DNA"/>
</dbReference>
<keyword evidence="6" id="KW-1185">Reference proteome</keyword>
<keyword evidence="1 5" id="KW-0489">Methyltransferase</keyword>
<dbReference type="Pfam" id="PF08241">
    <property type="entry name" value="Methyltransf_11"/>
    <property type="match status" value="1"/>
</dbReference>
<dbReference type="PANTHER" id="PTHR13090">
    <property type="entry name" value="ARGININE-HYDROXYLASE NDUFAF5, MITOCHONDRIAL"/>
    <property type="match status" value="1"/>
</dbReference>
<dbReference type="InterPro" id="IPR050602">
    <property type="entry name" value="Malonyl-ACP_OMT"/>
</dbReference>
<dbReference type="SUPFAM" id="SSF53335">
    <property type="entry name" value="S-adenosyl-L-methionine-dependent methyltransferases"/>
    <property type="match status" value="1"/>
</dbReference>
<evidence type="ECO:0000313" key="5">
    <source>
        <dbReference type="EMBL" id="WZK89255.1"/>
    </source>
</evidence>
<dbReference type="RefSeq" id="WP_406647356.1">
    <property type="nucleotide sequence ID" value="NZ_CP123584.1"/>
</dbReference>
<dbReference type="CDD" id="cd02440">
    <property type="entry name" value="AdoMet_MTases"/>
    <property type="match status" value="1"/>
</dbReference>
<dbReference type="InterPro" id="IPR013216">
    <property type="entry name" value="Methyltransf_11"/>
</dbReference>
<gene>
    <name evidence="5" type="ORF">QEZ52_01500</name>
</gene>
<dbReference type="Proteomes" id="UP001623232">
    <property type="component" value="Chromosome"/>
</dbReference>
<dbReference type="InterPro" id="IPR029063">
    <property type="entry name" value="SAM-dependent_MTases_sf"/>
</dbReference>
<evidence type="ECO:0000256" key="3">
    <source>
        <dbReference type="SAM" id="MobiDB-lite"/>
    </source>
</evidence>
<dbReference type="GO" id="GO:0032259">
    <property type="term" value="P:methylation"/>
    <property type="evidence" value="ECO:0007669"/>
    <property type="project" value="UniProtKB-KW"/>
</dbReference>
<organism evidence="5 6">
    <name type="scientific">Aliisedimentitalea scapharcae</name>
    <dbReference type="NCBI Taxonomy" id="1524259"/>
    <lineage>
        <taxon>Bacteria</taxon>
        <taxon>Pseudomonadati</taxon>
        <taxon>Pseudomonadota</taxon>
        <taxon>Alphaproteobacteria</taxon>
        <taxon>Rhodobacterales</taxon>
        <taxon>Roseobacteraceae</taxon>
        <taxon>Aliisedimentitalea</taxon>
    </lineage>
</organism>
<evidence type="ECO:0000259" key="4">
    <source>
        <dbReference type="Pfam" id="PF08241"/>
    </source>
</evidence>
<feature type="region of interest" description="Disordered" evidence="3">
    <location>
        <begin position="250"/>
        <end position="279"/>
    </location>
</feature>